<dbReference type="PANTHER" id="PTHR30273">
    <property type="entry name" value="PERIPLASMIC SIGNAL SENSOR AND SIGMA FACTOR ACTIVATOR FECR-RELATED"/>
    <property type="match status" value="1"/>
</dbReference>
<evidence type="ECO:0000259" key="2">
    <source>
        <dbReference type="Pfam" id="PF04773"/>
    </source>
</evidence>
<feature type="domain" description="FecR protein" evidence="2">
    <location>
        <begin position="160"/>
        <end position="257"/>
    </location>
</feature>
<evidence type="ECO:0000256" key="1">
    <source>
        <dbReference type="SAM" id="Phobius"/>
    </source>
</evidence>
<protein>
    <submittedName>
        <fullName evidence="4">FecR family protein</fullName>
    </submittedName>
</protein>
<dbReference type="InterPro" id="IPR012373">
    <property type="entry name" value="Ferrdict_sens_TM"/>
</dbReference>
<gene>
    <name evidence="4" type="ORF">SAMN02927921_02077</name>
</gene>
<dbReference type="Pfam" id="PF16344">
    <property type="entry name" value="FecR_C"/>
    <property type="match status" value="1"/>
</dbReference>
<keyword evidence="1" id="KW-0812">Transmembrane</keyword>
<proteinExistence type="predicted"/>
<feature type="transmembrane region" description="Helical" evidence="1">
    <location>
        <begin position="73"/>
        <end position="93"/>
    </location>
</feature>
<dbReference type="RefSeq" id="WP_072317299.1">
    <property type="nucleotide sequence ID" value="NZ_FPJE01000010.1"/>
</dbReference>
<organism evidence="4 5">
    <name type="scientific">Sinomicrobium oceani</name>
    <dbReference type="NCBI Taxonomy" id="1150368"/>
    <lineage>
        <taxon>Bacteria</taxon>
        <taxon>Pseudomonadati</taxon>
        <taxon>Bacteroidota</taxon>
        <taxon>Flavobacteriia</taxon>
        <taxon>Flavobacteriales</taxon>
        <taxon>Flavobacteriaceae</taxon>
        <taxon>Sinomicrobium</taxon>
    </lineage>
</organism>
<dbReference type="Pfam" id="PF04773">
    <property type="entry name" value="FecR"/>
    <property type="match status" value="1"/>
</dbReference>
<dbReference type="Proteomes" id="UP000182248">
    <property type="component" value="Unassembled WGS sequence"/>
</dbReference>
<sequence length="370" mass="42093">MDFKLIVKKIENTLTSEEEKEFLDWYQASARHRQYFDKVEENLYHGRIKVNKEKAWKTINRRPEYNSKKRRGYLRYVSAAAVVLLVALGIITYRSTGERAEVKVADIRPGTSRAILTLENGNEVALREGEVFATGKATSNGRQLVYTADTGSRDQYNALEVPRGGEFVLRLPDSSRIWINAGSKIKYPVAFLPGETRTVELLYGEAYFQITPAAKHEGSAFVVKTGSQEIEVLGTEFNIRAYPEDEDITSTLVEGKVALSGRTSRELLIPGEQVVYTEQDGTMKKKRVNTEDYTSWRAGVFRFRDITLEEMALTLSRWYDVKVSFTDDALRTMKFNGSFSRELGLRKILDVLSASSNVTYKIDENEVKLK</sequence>
<accession>A0A1K1PWD2</accession>
<keyword evidence="5" id="KW-1185">Reference proteome</keyword>
<dbReference type="Gene3D" id="2.60.120.1440">
    <property type="match status" value="1"/>
</dbReference>
<dbReference type="InterPro" id="IPR006860">
    <property type="entry name" value="FecR"/>
</dbReference>
<dbReference type="STRING" id="1150368.SAMN02927921_02077"/>
<evidence type="ECO:0000313" key="4">
    <source>
        <dbReference type="EMBL" id="SFW51801.1"/>
    </source>
</evidence>
<keyword evidence="1" id="KW-1133">Transmembrane helix</keyword>
<feature type="domain" description="Protein FecR C-terminal" evidence="3">
    <location>
        <begin position="301"/>
        <end position="368"/>
    </location>
</feature>
<dbReference type="AlphaFoldDB" id="A0A1K1PWD2"/>
<evidence type="ECO:0000259" key="3">
    <source>
        <dbReference type="Pfam" id="PF16344"/>
    </source>
</evidence>
<dbReference type="PIRSF" id="PIRSF018266">
    <property type="entry name" value="FecR"/>
    <property type="match status" value="1"/>
</dbReference>
<dbReference type="Gene3D" id="3.55.50.30">
    <property type="match status" value="1"/>
</dbReference>
<dbReference type="GO" id="GO:0016989">
    <property type="term" value="F:sigma factor antagonist activity"/>
    <property type="evidence" value="ECO:0007669"/>
    <property type="project" value="TreeGrafter"/>
</dbReference>
<keyword evidence="1" id="KW-0472">Membrane</keyword>
<dbReference type="EMBL" id="FPJE01000010">
    <property type="protein sequence ID" value="SFW51801.1"/>
    <property type="molecule type" value="Genomic_DNA"/>
</dbReference>
<dbReference type="InterPro" id="IPR032508">
    <property type="entry name" value="FecR_C"/>
</dbReference>
<dbReference type="OrthoDB" id="649666at2"/>
<reference evidence="4 5" key="1">
    <citation type="submission" date="2016-11" db="EMBL/GenBank/DDBJ databases">
        <authorList>
            <person name="Jaros S."/>
            <person name="Januszkiewicz K."/>
            <person name="Wedrychowicz H."/>
        </authorList>
    </citation>
    <scope>NUCLEOTIDE SEQUENCE [LARGE SCALE GENOMIC DNA]</scope>
    <source>
        <strain evidence="4 5">CGMCC 1.12145</strain>
    </source>
</reference>
<name>A0A1K1PWD2_9FLAO</name>
<evidence type="ECO:0000313" key="5">
    <source>
        <dbReference type="Proteomes" id="UP000182248"/>
    </source>
</evidence>
<dbReference type="PANTHER" id="PTHR30273:SF2">
    <property type="entry name" value="PROTEIN FECR"/>
    <property type="match status" value="1"/>
</dbReference>